<name>A0AAE0TNH2_9PEZI</name>
<dbReference type="InterPro" id="IPR029021">
    <property type="entry name" value="Prot-tyrosine_phosphatase-like"/>
</dbReference>
<feature type="compositionally biased region" description="Polar residues" evidence="4">
    <location>
        <begin position="301"/>
        <end position="321"/>
    </location>
</feature>
<dbReference type="AlphaFoldDB" id="A0AAE0TNH2"/>
<evidence type="ECO:0000256" key="3">
    <source>
        <dbReference type="ARBA" id="ARBA00022801"/>
    </source>
</evidence>
<dbReference type="GO" id="GO:0052840">
    <property type="term" value="F:inositol diphosphate tetrakisphosphate diphosphatase activity"/>
    <property type="evidence" value="ECO:0007669"/>
    <property type="project" value="TreeGrafter"/>
</dbReference>
<dbReference type="GO" id="GO:0005737">
    <property type="term" value="C:cytoplasm"/>
    <property type="evidence" value="ECO:0007669"/>
    <property type="project" value="UniProtKB-SubCell"/>
</dbReference>
<dbReference type="GO" id="GO:0004725">
    <property type="term" value="F:protein tyrosine phosphatase activity"/>
    <property type="evidence" value="ECO:0007669"/>
    <property type="project" value="UniProtKB-EC"/>
</dbReference>
<evidence type="ECO:0000256" key="4">
    <source>
        <dbReference type="SAM" id="MobiDB-lite"/>
    </source>
</evidence>
<dbReference type="EMBL" id="JAUTXT010000055">
    <property type="protein sequence ID" value="KAK3670499.1"/>
    <property type="molecule type" value="Genomic_DNA"/>
</dbReference>
<dbReference type="Gene3D" id="3.90.190.10">
    <property type="entry name" value="Protein tyrosine phosphatase superfamily"/>
    <property type="match status" value="1"/>
</dbReference>
<dbReference type="PROSITE" id="PS00383">
    <property type="entry name" value="TYR_PHOSPHATASE_1"/>
    <property type="match status" value="1"/>
</dbReference>
<dbReference type="EC" id="3.1.3.48" evidence="5"/>
<evidence type="ECO:0000256" key="1">
    <source>
        <dbReference type="ARBA" id="ARBA00004496"/>
    </source>
</evidence>
<dbReference type="SUPFAM" id="SSF52799">
    <property type="entry name" value="(Phosphotyrosine protein) phosphatases II"/>
    <property type="match status" value="1"/>
</dbReference>
<comment type="caution">
    <text evidence="5">The sequence shown here is derived from an EMBL/GenBank/DDBJ whole genome shotgun (WGS) entry which is preliminary data.</text>
</comment>
<comment type="subcellular location">
    <subcellularLocation>
        <location evidence="1">Cytoplasm</location>
    </subcellularLocation>
</comment>
<protein>
    <submittedName>
        <fullName evidence="5">Tyrosine-protein phosphatase siw14</fullName>
        <ecNumber evidence="5">3.1.3.48</ecNumber>
    </submittedName>
</protein>
<accession>A0AAE0TNH2</accession>
<dbReference type="RefSeq" id="XP_064694837.1">
    <property type="nucleotide sequence ID" value="XM_064837514.1"/>
</dbReference>
<reference evidence="5" key="1">
    <citation type="submission" date="2023-07" db="EMBL/GenBank/DDBJ databases">
        <title>Black Yeasts Isolated from many extreme environments.</title>
        <authorList>
            <person name="Coleine C."/>
            <person name="Stajich J.E."/>
            <person name="Selbmann L."/>
        </authorList>
    </citation>
    <scope>NUCLEOTIDE SEQUENCE</scope>
    <source>
        <strain evidence="5">CCFEE 5485</strain>
    </source>
</reference>
<keyword evidence="2" id="KW-0963">Cytoplasm</keyword>
<dbReference type="Pfam" id="PF03162">
    <property type="entry name" value="Y_phosphatase2"/>
    <property type="match status" value="1"/>
</dbReference>
<proteinExistence type="predicted"/>
<dbReference type="Proteomes" id="UP001274830">
    <property type="component" value="Unassembled WGS sequence"/>
</dbReference>
<gene>
    <name evidence="5" type="primary">SIW14</name>
    <name evidence="5" type="ORF">LTR78_009603</name>
</gene>
<feature type="region of interest" description="Disordered" evidence="4">
    <location>
        <begin position="33"/>
        <end position="62"/>
    </location>
</feature>
<evidence type="ECO:0000313" key="6">
    <source>
        <dbReference type="Proteomes" id="UP001274830"/>
    </source>
</evidence>
<dbReference type="GeneID" id="89962052"/>
<feature type="compositionally biased region" description="Basic and acidic residues" evidence="4">
    <location>
        <begin position="322"/>
        <end position="332"/>
    </location>
</feature>
<evidence type="ECO:0000256" key="2">
    <source>
        <dbReference type="ARBA" id="ARBA00022490"/>
    </source>
</evidence>
<organism evidence="5 6">
    <name type="scientific">Recurvomyces mirabilis</name>
    <dbReference type="NCBI Taxonomy" id="574656"/>
    <lineage>
        <taxon>Eukaryota</taxon>
        <taxon>Fungi</taxon>
        <taxon>Dikarya</taxon>
        <taxon>Ascomycota</taxon>
        <taxon>Pezizomycotina</taxon>
        <taxon>Dothideomycetes</taxon>
        <taxon>Dothideomycetidae</taxon>
        <taxon>Mycosphaerellales</taxon>
        <taxon>Teratosphaeriaceae</taxon>
        <taxon>Recurvomyces</taxon>
    </lineage>
</organism>
<keyword evidence="6" id="KW-1185">Reference proteome</keyword>
<dbReference type="PANTHER" id="PTHR31126:SF48">
    <property type="entry name" value="INOSITOL PHOSPHATASE SIW14"/>
    <property type="match status" value="1"/>
</dbReference>
<evidence type="ECO:0000313" key="5">
    <source>
        <dbReference type="EMBL" id="KAK3670499.1"/>
    </source>
</evidence>
<dbReference type="InterPro" id="IPR004861">
    <property type="entry name" value="Siw14-like"/>
</dbReference>
<feature type="region of interest" description="Disordered" evidence="4">
    <location>
        <begin position="300"/>
        <end position="361"/>
    </location>
</feature>
<dbReference type="FunFam" id="3.90.190.10:FF:000035">
    <property type="entry name" value="Tyrosine phosphatase, putative"/>
    <property type="match status" value="1"/>
</dbReference>
<dbReference type="PANTHER" id="PTHR31126">
    <property type="entry name" value="TYROSINE-PROTEIN PHOSPHATASE"/>
    <property type="match status" value="1"/>
</dbReference>
<keyword evidence="3 5" id="KW-0378">Hydrolase</keyword>
<dbReference type="InterPro" id="IPR016130">
    <property type="entry name" value="Tyr_Pase_AS"/>
</dbReference>
<sequence>MEDRPATEVVQENQEATALIARECQAVDEKQDTNVLEAMEGVEQGSRPPSPPSSGAATPTLRRLPCPDRLWPRYPPANYGAATRGTLFRSAYPADRNIEFLECLDIKSVLCLVDTEPSVLYSRWIEDNNIKRHRVDIAPNKEGKPGTSGESLCEALLIVLDAENYPLHIHCNQGKHRTGCLIACLRKIQRRPMCDILLEYYTYAYPKARPGDVELIKAFDPEAVFDYAKTHGYLEKQSFMKRMDSMIVNVDGLAEALSSNAALDSGMSIASTWSAYSTSSSEHGLQMSGSGKIELLENGRPSLSRTSSQDSIATLSGVSGQSEDHDTGDSDIHSPSSSVVELAYEDMTPPPDAECKALGSQ</sequence>